<name>A0ABZ0BC01_9SPHN</name>
<dbReference type="RefSeq" id="WP_313917230.1">
    <property type="nucleotide sequence ID" value="NZ_CP135076.1"/>
</dbReference>
<keyword evidence="3" id="KW-1185">Reference proteome</keyword>
<evidence type="ECO:0000313" key="2">
    <source>
        <dbReference type="EMBL" id="WNO54580.1"/>
    </source>
</evidence>
<gene>
    <name evidence="2" type="ORF">RPR59_04815</name>
</gene>
<evidence type="ECO:0000256" key="1">
    <source>
        <dbReference type="SAM" id="SignalP"/>
    </source>
</evidence>
<proteinExistence type="predicted"/>
<dbReference type="EMBL" id="CP135076">
    <property type="protein sequence ID" value="WNO54580.1"/>
    <property type="molecule type" value="Genomic_DNA"/>
</dbReference>
<keyword evidence="1" id="KW-0732">Signal</keyword>
<dbReference type="Proteomes" id="UP001302249">
    <property type="component" value="Chromosome"/>
</dbReference>
<feature type="chain" id="PRO_5045151843" evidence="1">
    <location>
        <begin position="18"/>
        <end position="80"/>
    </location>
</feature>
<sequence>MSFLTLLAALAVSQSTAVPAGGSAAARPMCQTADVKEVTEPSTALHVKPLEEEPKTRQEIAVLRFENGCIDPVIVREDVG</sequence>
<evidence type="ECO:0000313" key="3">
    <source>
        <dbReference type="Proteomes" id="UP001302249"/>
    </source>
</evidence>
<feature type="signal peptide" evidence="1">
    <location>
        <begin position="1"/>
        <end position="17"/>
    </location>
</feature>
<organism evidence="2 3">
    <name type="scientific">Stakelama saccharophila</name>
    <dbReference type="NCBI Taxonomy" id="3075605"/>
    <lineage>
        <taxon>Bacteria</taxon>
        <taxon>Pseudomonadati</taxon>
        <taxon>Pseudomonadota</taxon>
        <taxon>Alphaproteobacteria</taxon>
        <taxon>Sphingomonadales</taxon>
        <taxon>Sphingomonadaceae</taxon>
        <taxon>Stakelama</taxon>
    </lineage>
</organism>
<protein>
    <submittedName>
        <fullName evidence="2">Uncharacterized protein</fullName>
    </submittedName>
</protein>
<accession>A0ABZ0BC01</accession>
<reference evidence="2 3" key="1">
    <citation type="submission" date="2023-09" db="EMBL/GenBank/DDBJ databases">
        <authorList>
            <person name="Rey-Velasco X."/>
        </authorList>
    </citation>
    <scope>NUCLEOTIDE SEQUENCE [LARGE SCALE GENOMIC DNA]</scope>
    <source>
        <strain evidence="2 3">W311</strain>
    </source>
</reference>